<dbReference type="EMBL" id="CP062699">
    <property type="protein sequence ID" value="QOJ90777.1"/>
    <property type="molecule type" value="Genomic_DNA"/>
</dbReference>
<accession>A0A7L9GEQ5</accession>
<sequence>MEIIRKPHGCTNLKLRQLTRMVTRHYDSYVAATGLKNTQYALLSHVVRLGPIRPGDLAKRMQMDASTLTRNTQSLVAHGWIEIQPGRDARSRVVVSTQAGREKQAEGQQAWKKAQNALNDKLGLETVATLHELLDFGIQCLDDGEVSED</sequence>
<dbReference type="KEGG" id="ptai:ICN73_23395"/>
<dbReference type="InterPro" id="IPR000835">
    <property type="entry name" value="HTH_MarR-typ"/>
</dbReference>
<evidence type="ECO:0000259" key="1">
    <source>
        <dbReference type="SMART" id="SM00347"/>
    </source>
</evidence>
<dbReference type="SUPFAM" id="SSF46785">
    <property type="entry name" value="Winged helix' DNA-binding domain"/>
    <property type="match status" value="1"/>
</dbReference>
<proteinExistence type="predicted"/>
<feature type="domain" description="HTH marR-type" evidence="1">
    <location>
        <begin position="28"/>
        <end position="127"/>
    </location>
</feature>
<dbReference type="RefSeq" id="WP_014755998.1">
    <property type="nucleotide sequence ID" value="NZ_CP062699.1"/>
</dbReference>
<dbReference type="InterPro" id="IPR036388">
    <property type="entry name" value="WH-like_DNA-bd_sf"/>
</dbReference>
<gene>
    <name evidence="2" type="ORF">ICN73_23395</name>
</gene>
<protein>
    <submittedName>
        <fullName evidence="2">Winged helix-turn-helix transcriptional regulator</fullName>
    </submittedName>
</protein>
<dbReference type="PANTHER" id="PTHR33164">
    <property type="entry name" value="TRANSCRIPTIONAL REGULATOR, MARR FAMILY"/>
    <property type="match status" value="1"/>
</dbReference>
<dbReference type="Gene3D" id="1.10.10.10">
    <property type="entry name" value="Winged helix-like DNA-binding domain superfamily/Winged helix DNA-binding domain"/>
    <property type="match status" value="1"/>
</dbReference>
<evidence type="ECO:0000313" key="3">
    <source>
        <dbReference type="Proteomes" id="UP000593847"/>
    </source>
</evidence>
<name>A0A7L9GEQ5_9PSED</name>
<dbReference type="Pfam" id="PF12802">
    <property type="entry name" value="MarR_2"/>
    <property type="match status" value="1"/>
</dbReference>
<dbReference type="AlphaFoldDB" id="A0A7L9GEQ5"/>
<reference evidence="2" key="1">
    <citation type="submission" date="2020-09" db="EMBL/GenBank/DDBJ databases">
        <title>Complete genome sequence of Pseudomonas taiwanensis CC, a plant growth-promoting and biotite-weathering strain.</title>
        <authorList>
            <person name="Cheng C."/>
        </authorList>
    </citation>
    <scope>NUCLEOTIDE SEQUENCE [LARGE SCALE GENOMIC DNA]</scope>
    <source>
        <strain evidence="2">WRS8</strain>
    </source>
</reference>
<dbReference type="InterPro" id="IPR036390">
    <property type="entry name" value="WH_DNA-bd_sf"/>
</dbReference>
<dbReference type="InterPro" id="IPR039422">
    <property type="entry name" value="MarR/SlyA-like"/>
</dbReference>
<dbReference type="GO" id="GO:0006950">
    <property type="term" value="P:response to stress"/>
    <property type="evidence" value="ECO:0007669"/>
    <property type="project" value="TreeGrafter"/>
</dbReference>
<dbReference type="Proteomes" id="UP000593847">
    <property type="component" value="Chromosome"/>
</dbReference>
<organism evidence="2 3">
    <name type="scientific">Pseudomonas taiwanensis</name>
    <dbReference type="NCBI Taxonomy" id="470150"/>
    <lineage>
        <taxon>Bacteria</taxon>
        <taxon>Pseudomonadati</taxon>
        <taxon>Pseudomonadota</taxon>
        <taxon>Gammaproteobacteria</taxon>
        <taxon>Pseudomonadales</taxon>
        <taxon>Pseudomonadaceae</taxon>
        <taxon>Pseudomonas</taxon>
    </lineage>
</organism>
<keyword evidence="3" id="KW-1185">Reference proteome</keyword>
<dbReference type="GO" id="GO:0003700">
    <property type="term" value="F:DNA-binding transcription factor activity"/>
    <property type="evidence" value="ECO:0007669"/>
    <property type="project" value="InterPro"/>
</dbReference>
<evidence type="ECO:0000313" key="2">
    <source>
        <dbReference type="EMBL" id="QOJ90777.1"/>
    </source>
</evidence>
<dbReference type="PANTHER" id="PTHR33164:SF105">
    <property type="entry name" value="TRANSCRIPTIONAL REPRESSOR PROTEIN-RELATED"/>
    <property type="match status" value="1"/>
</dbReference>
<dbReference type="SMART" id="SM00347">
    <property type="entry name" value="HTH_MARR"/>
    <property type="match status" value="1"/>
</dbReference>